<dbReference type="EMBL" id="CACVBM020001373">
    <property type="protein sequence ID" value="CAA7047342.1"/>
    <property type="molecule type" value="Genomic_DNA"/>
</dbReference>
<dbReference type="Gene3D" id="2.60.210.10">
    <property type="entry name" value="Apoptosis, Tumor Necrosis Factor Receptor Associated Protein 2, Chain A"/>
    <property type="match status" value="1"/>
</dbReference>
<dbReference type="CDD" id="cd00121">
    <property type="entry name" value="MATH"/>
    <property type="match status" value="1"/>
</dbReference>
<dbReference type="SUPFAM" id="SSF49599">
    <property type="entry name" value="TRAF domain-like"/>
    <property type="match status" value="1"/>
</dbReference>
<gene>
    <name evidence="3" type="ORF">MERR_LOCUS34577</name>
</gene>
<name>A0A6D2K3V6_9BRAS</name>
<sequence length="350" mass="40512">MEEKQTSFTFEIDNFLEKEAVIESPKFTSGGCEWFVRVHPKWGDGLSLKLCVANPESLRLGWKRRASFSFVLLDQSSKELYRTPEWYNLFCAQISTWGFFFPRKNVQEKVCLEKNKLIFKVEVKVVEVVDEGDVTGNETFNVNGFQVLGSQVDSVLRLFKQHPDIAINFRPNSQLMKTTYMNLLLSLIETLNKPPHSLSVTELSNAHSELIDLTNVGFKLDWLGTKFDEVSLERKKENGDVSRVQELEEHIKKLKLELDKEYVNYATYGAKICSSEKTMWKLQCELNDAKDIAAAKDRDFPKAARDKELREAAKDEELGETAKDLRESLVHSWNEWKVRLGFADFRYEKI</sequence>
<dbReference type="InterPro" id="IPR002083">
    <property type="entry name" value="MATH/TRAF_dom"/>
</dbReference>
<evidence type="ECO:0000259" key="2">
    <source>
        <dbReference type="PROSITE" id="PS50144"/>
    </source>
</evidence>
<feature type="domain" description="MATH" evidence="2">
    <location>
        <begin position="5"/>
        <end position="123"/>
    </location>
</feature>
<dbReference type="PANTHER" id="PTHR46236:SF12">
    <property type="entry name" value="MATH DOMAIN-CONTAINING PROTEIN"/>
    <property type="match status" value="1"/>
</dbReference>
<keyword evidence="1" id="KW-0175">Coiled coil</keyword>
<dbReference type="Proteomes" id="UP000467841">
    <property type="component" value="Unassembled WGS sequence"/>
</dbReference>
<dbReference type="SMART" id="SM00061">
    <property type="entry name" value="MATH"/>
    <property type="match status" value="1"/>
</dbReference>
<dbReference type="InterPro" id="IPR050804">
    <property type="entry name" value="MCC"/>
</dbReference>
<reference evidence="3" key="1">
    <citation type="submission" date="2020-01" db="EMBL/GenBank/DDBJ databases">
        <authorList>
            <person name="Mishra B."/>
        </authorList>
    </citation>
    <scope>NUCLEOTIDE SEQUENCE [LARGE SCALE GENOMIC DNA]</scope>
</reference>
<dbReference type="Pfam" id="PF22486">
    <property type="entry name" value="MATH_2"/>
    <property type="match status" value="1"/>
</dbReference>
<organism evidence="3 4">
    <name type="scientific">Microthlaspi erraticum</name>
    <dbReference type="NCBI Taxonomy" id="1685480"/>
    <lineage>
        <taxon>Eukaryota</taxon>
        <taxon>Viridiplantae</taxon>
        <taxon>Streptophyta</taxon>
        <taxon>Embryophyta</taxon>
        <taxon>Tracheophyta</taxon>
        <taxon>Spermatophyta</taxon>
        <taxon>Magnoliopsida</taxon>
        <taxon>eudicotyledons</taxon>
        <taxon>Gunneridae</taxon>
        <taxon>Pentapetalae</taxon>
        <taxon>rosids</taxon>
        <taxon>malvids</taxon>
        <taxon>Brassicales</taxon>
        <taxon>Brassicaceae</taxon>
        <taxon>Coluteocarpeae</taxon>
        <taxon>Microthlaspi</taxon>
    </lineage>
</organism>
<dbReference type="PANTHER" id="PTHR46236">
    <property type="entry name" value="TRAF-LIKE SUPERFAMILY PROTEIN"/>
    <property type="match status" value="1"/>
</dbReference>
<evidence type="ECO:0000256" key="1">
    <source>
        <dbReference type="ARBA" id="ARBA00023054"/>
    </source>
</evidence>
<keyword evidence="4" id="KW-1185">Reference proteome</keyword>
<evidence type="ECO:0000313" key="4">
    <source>
        <dbReference type="Proteomes" id="UP000467841"/>
    </source>
</evidence>
<dbReference type="PROSITE" id="PS50144">
    <property type="entry name" value="MATH"/>
    <property type="match status" value="1"/>
</dbReference>
<protein>
    <recommendedName>
        <fullName evidence="2">MATH domain-containing protein</fullName>
    </recommendedName>
</protein>
<evidence type="ECO:0000313" key="3">
    <source>
        <dbReference type="EMBL" id="CAA7047342.1"/>
    </source>
</evidence>
<dbReference type="InterPro" id="IPR008974">
    <property type="entry name" value="TRAF-like"/>
</dbReference>
<accession>A0A6D2K3V6</accession>
<comment type="caution">
    <text evidence="3">The sequence shown here is derived from an EMBL/GenBank/DDBJ whole genome shotgun (WGS) entry which is preliminary data.</text>
</comment>
<proteinExistence type="predicted"/>
<dbReference type="AlphaFoldDB" id="A0A6D2K3V6"/>
<dbReference type="OrthoDB" id="507001at2759"/>